<dbReference type="InterPro" id="IPR010998">
    <property type="entry name" value="Integrase_recombinase_N"/>
</dbReference>
<organism evidence="3 4">
    <name type="scientific">Pocillopora meandrina</name>
    <dbReference type="NCBI Taxonomy" id="46732"/>
    <lineage>
        <taxon>Eukaryota</taxon>
        <taxon>Metazoa</taxon>
        <taxon>Cnidaria</taxon>
        <taxon>Anthozoa</taxon>
        <taxon>Hexacorallia</taxon>
        <taxon>Scleractinia</taxon>
        <taxon>Astrocoeniina</taxon>
        <taxon>Pocilloporidae</taxon>
        <taxon>Pocillopora</taxon>
    </lineage>
</organism>
<keyword evidence="4" id="KW-1185">Reference proteome</keyword>
<dbReference type="EMBL" id="CALNXJ010000001">
    <property type="protein sequence ID" value="CAH3031059.1"/>
    <property type="molecule type" value="Genomic_DNA"/>
</dbReference>
<evidence type="ECO:0000313" key="3">
    <source>
        <dbReference type="EMBL" id="CAH3031059.1"/>
    </source>
</evidence>
<dbReference type="PANTHER" id="PTHR34605">
    <property type="entry name" value="PHAGE_INTEGRASE DOMAIN-CONTAINING PROTEIN"/>
    <property type="match status" value="1"/>
</dbReference>
<sequence>MLAKWRLQPSSIPTYQRAWRLFYQFLTTIFHSVSKPFPFAPHTLALFIAFMYDKKYAPSTVSSYVSALGYSHKFLGLADRTKAFFIIQLLKGYGKIGSRLDSRLPITLSVLNRIIESSAQLTIAHYQSLQFRAMCSIAFFAFLRIGEITYNSSKDAHVPLQVHQLSKLLDPSKQVVALKLTFGNFKHNYNQCPFSVILHRHNSCCPVQLLLE</sequence>
<dbReference type="PROSITE" id="PS51900">
    <property type="entry name" value="CB"/>
    <property type="match status" value="1"/>
</dbReference>
<dbReference type="Gene3D" id="1.10.150.130">
    <property type="match status" value="1"/>
</dbReference>
<accession>A0AAU9VM45</accession>
<comment type="caution">
    <text evidence="3">The sequence shown here is derived from an EMBL/GenBank/DDBJ whole genome shotgun (WGS) entry which is preliminary data.</text>
</comment>
<dbReference type="AlphaFoldDB" id="A0AAU9VM45"/>
<evidence type="ECO:0000259" key="2">
    <source>
        <dbReference type="PROSITE" id="PS51900"/>
    </source>
</evidence>
<reference evidence="3 4" key="1">
    <citation type="submission" date="2022-05" db="EMBL/GenBank/DDBJ databases">
        <authorList>
            <consortium name="Genoscope - CEA"/>
            <person name="William W."/>
        </authorList>
    </citation>
    <scope>NUCLEOTIDE SEQUENCE [LARGE SCALE GENOMIC DNA]</scope>
</reference>
<dbReference type="InterPro" id="IPR052925">
    <property type="entry name" value="Phage_Integrase-like_Recomb"/>
</dbReference>
<gene>
    <name evidence="3" type="ORF">PMEA_00000745</name>
</gene>
<protein>
    <recommendedName>
        <fullName evidence="2">Core-binding (CB) domain-containing protein</fullName>
    </recommendedName>
</protein>
<keyword evidence="1" id="KW-0238">DNA-binding</keyword>
<evidence type="ECO:0000256" key="1">
    <source>
        <dbReference type="ARBA" id="ARBA00023125"/>
    </source>
</evidence>
<feature type="domain" description="Core-binding (CB)" evidence="2">
    <location>
        <begin position="1"/>
        <end position="76"/>
    </location>
</feature>
<dbReference type="GO" id="GO:0003677">
    <property type="term" value="F:DNA binding"/>
    <property type="evidence" value="ECO:0007669"/>
    <property type="project" value="UniProtKB-KW"/>
</dbReference>
<name>A0AAU9VM45_9CNID</name>
<dbReference type="SUPFAM" id="SSF47823">
    <property type="entry name" value="lambda integrase-like, N-terminal domain"/>
    <property type="match status" value="1"/>
</dbReference>
<dbReference type="PANTHER" id="PTHR34605:SF3">
    <property type="entry name" value="P CELL-TYPE AGGLUTINATION PROTEIN MAP4-LIKE-RELATED"/>
    <property type="match status" value="1"/>
</dbReference>
<proteinExistence type="predicted"/>
<evidence type="ECO:0000313" key="4">
    <source>
        <dbReference type="Proteomes" id="UP001159428"/>
    </source>
</evidence>
<dbReference type="Proteomes" id="UP001159428">
    <property type="component" value="Unassembled WGS sequence"/>
</dbReference>
<dbReference type="InterPro" id="IPR044068">
    <property type="entry name" value="CB"/>
</dbReference>